<evidence type="ECO:0000256" key="2">
    <source>
        <dbReference type="ARBA" id="ARBA00022857"/>
    </source>
</evidence>
<gene>
    <name evidence="4" type="ORF">BGAL_0023g00190</name>
</gene>
<keyword evidence="2" id="KW-0521">NADP</keyword>
<comment type="caution">
    <text evidence="4">The sequence shown here is derived from an EMBL/GenBank/DDBJ whole genome shotgun (WGS) entry which is preliminary data.</text>
</comment>
<feature type="domain" description="NmrA-like" evidence="3">
    <location>
        <begin position="6"/>
        <end position="310"/>
    </location>
</feature>
<name>A0A4S8RA90_9HELO</name>
<proteinExistence type="inferred from homology"/>
<reference evidence="4 5" key="1">
    <citation type="submission" date="2017-12" db="EMBL/GenBank/DDBJ databases">
        <title>Comparative genomics of Botrytis spp.</title>
        <authorList>
            <person name="Valero-Jimenez C.A."/>
            <person name="Tapia P."/>
            <person name="Veloso J."/>
            <person name="Silva-Moreno E."/>
            <person name="Staats M."/>
            <person name="Valdes J.H."/>
            <person name="Van Kan J.A.L."/>
        </authorList>
    </citation>
    <scope>NUCLEOTIDE SEQUENCE [LARGE SCALE GENOMIC DNA]</scope>
    <source>
        <strain evidence="4 5">MUCL435</strain>
    </source>
</reference>
<dbReference type="SUPFAM" id="SSF51735">
    <property type="entry name" value="NAD(P)-binding Rossmann-fold domains"/>
    <property type="match status" value="1"/>
</dbReference>
<organism evidence="4 5">
    <name type="scientific">Botrytis galanthina</name>
    <dbReference type="NCBI Taxonomy" id="278940"/>
    <lineage>
        <taxon>Eukaryota</taxon>
        <taxon>Fungi</taxon>
        <taxon>Dikarya</taxon>
        <taxon>Ascomycota</taxon>
        <taxon>Pezizomycotina</taxon>
        <taxon>Leotiomycetes</taxon>
        <taxon>Helotiales</taxon>
        <taxon>Sclerotiniaceae</taxon>
        <taxon>Botrytis</taxon>
    </lineage>
</organism>
<dbReference type="Proteomes" id="UP000308671">
    <property type="component" value="Unassembled WGS sequence"/>
</dbReference>
<protein>
    <recommendedName>
        <fullName evidence="3">NmrA-like domain-containing protein</fullName>
    </recommendedName>
</protein>
<evidence type="ECO:0000313" key="5">
    <source>
        <dbReference type="Proteomes" id="UP000308671"/>
    </source>
</evidence>
<dbReference type="Gene3D" id="3.40.50.720">
    <property type="entry name" value="NAD(P)-binding Rossmann-like Domain"/>
    <property type="match status" value="1"/>
</dbReference>
<dbReference type="Gene3D" id="3.90.25.10">
    <property type="entry name" value="UDP-galactose 4-epimerase, domain 1"/>
    <property type="match status" value="1"/>
</dbReference>
<dbReference type="InterPro" id="IPR051164">
    <property type="entry name" value="NmrA-like_oxidored"/>
</dbReference>
<evidence type="ECO:0000313" key="4">
    <source>
        <dbReference type="EMBL" id="THV54610.1"/>
    </source>
</evidence>
<dbReference type="GO" id="GO:0005634">
    <property type="term" value="C:nucleus"/>
    <property type="evidence" value="ECO:0007669"/>
    <property type="project" value="TreeGrafter"/>
</dbReference>
<sequence length="320" mass="34994">MSSSDKKLLVVFGATGAQGGSVVQSILSDPKLKQSWAVRGITRDVTKPAAKKIEALGAETFAADLNDAKSLKAALKGAYAVFAVTNFWESQSADVEKKQGIAIADAAKEAGVQHFIWSSLLNITELSKGALPKVTHFDSKADIEEYVRKIGIPATFYLAGFYMSNIPGQMLQKLPPDNKWKLAFPIPASASVPLLATAEDTGKFVKGILLNREKVLGKRIYGATKYYTLTEILKEFTEQYPAASEGADNVELPHEVYKNILKGFGMSDDAQEELLQNMRLLNEFGYYGGDSLDDSHSILVDKLTTWKDFIAENPAFAELK</sequence>
<evidence type="ECO:0000259" key="3">
    <source>
        <dbReference type="Pfam" id="PF05368"/>
    </source>
</evidence>
<dbReference type="InterPro" id="IPR036291">
    <property type="entry name" value="NAD(P)-bd_dom_sf"/>
</dbReference>
<dbReference type="Pfam" id="PF05368">
    <property type="entry name" value="NmrA"/>
    <property type="match status" value="1"/>
</dbReference>
<dbReference type="PANTHER" id="PTHR42748">
    <property type="entry name" value="NITROGEN METABOLITE REPRESSION PROTEIN NMRA FAMILY MEMBER"/>
    <property type="match status" value="1"/>
</dbReference>
<dbReference type="EMBL" id="PQXL01000023">
    <property type="protein sequence ID" value="THV54610.1"/>
    <property type="molecule type" value="Genomic_DNA"/>
</dbReference>
<dbReference type="OrthoDB" id="3358371at2759"/>
<evidence type="ECO:0000256" key="1">
    <source>
        <dbReference type="ARBA" id="ARBA00006328"/>
    </source>
</evidence>
<dbReference type="PANTHER" id="PTHR42748:SF31">
    <property type="entry name" value="NMRA-LIKE DOMAIN-CONTAINING PROTEIN-RELATED"/>
    <property type="match status" value="1"/>
</dbReference>
<dbReference type="InterPro" id="IPR008030">
    <property type="entry name" value="NmrA-like"/>
</dbReference>
<comment type="similarity">
    <text evidence="1">Belongs to the NmrA-type oxidoreductase family.</text>
</comment>
<accession>A0A4S8RA90</accession>
<dbReference type="CDD" id="cd05251">
    <property type="entry name" value="NmrA_like_SDR_a"/>
    <property type="match status" value="1"/>
</dbReference>
<keyword evidence="5" id="KW-1185">Reference proteome</keyword>
<dbReference type="AlphaFoldDB" id="A0A4S8RA90"/>